<dbReference type="EMBL" id="QWIS01000023">
    <property type="protein sequence ID" value="RMZ15018.1"/>
    <property type="molecule type" value="Genomic_DNA"/>
</dbReference>
<feature type="compositionally biased region" description="Basic and acidic residues" evidence="1">
    <location>
        <begin position="1"/>
        <end position="10"/>
    </location>
</feature>
<dbReference type="Proteomes" id="UP000280598">
    <property type="component" value="Unassembled WGS sequence"/>
</dbReference>
<accession>A0A3M7HP73</accession>
<dbReference type="VEuPathDB" id="FungiDB:BTJ68_12513"/>
<evidence type="ECO:0000313" key="2">
    <source>
        <dbReference type="EMBL" id="RMZ15018.1"/>
    </source>
</evidence>
<sequence>MPELHGRSQERNAQQDGHDITSYEPTGDDPQARQVDFERWDGLSSMSLDQQVSIAESSSSLLWPDSEDLFQSLTSNDGDPWDNTMSGQSAVPFLDVAQAQALPGPSEDADITDDGQRAVQTTNGLLTNTNHTLRMTSQTFYGLSMHWAQYCGMYDIGQVQEPRIPQSDEPTEAKALAWKSWVARETQIRVLLGLCVVDGVVSQFSGNVVNTCAATKRLPLASKEEAFSAEHADAWMHVMTRQNNGTHAPDHSSIQELCRDVTSNPPSSTRLEQVSGLLNITMLLEAIAASATVSGKAQKSRGDTQPERDVSRALNTLRHLLLHSTSLTAAERTVGLIRWHAICMDLIVNTADGARKMCFHYSIPQHIFGGQQRQEPKRANPEAWASGRPARTCLLHALEIHRLAAEVPLGMIHNTCLPGALFTAATTFASFALPGLTKISTPPLIDWRVVLYHQELDADLTSTFGEARSDQTEDTTRFLRNSGSVALDRWVARNLLYELSSIRNLLHSVSQSWGVTEEMEQVVLSWEGHCV</sequence>
<dbReference type="AlphaFoldDB" id="A0A3M7HP73"/>
<comment type="caution">
    <text evidence="2">The sequence shown here is derived from an EMBL/GenBank/DDBJ whole genome shotgun (WGS) entry which is preliminary data.</text>
</comment>
<evidence type="ECO:0000313" key="3">
    <source>
        <dbReference type="Proteomes" id="UP000280598"/>
    </source>
</evidence>
<name>A0A3M7HP73_HORWE</name>
<gene>
    <name evidence="2" type="ORF">D0860_01876</name>
</gene>
<organism evidence="2 3">
    <name type="scientific">Hortaea werneckii</name>
    <name type="common">Black yeast</name>
    <name type="synonym">Cladosporium werneckii</name>
    <dbReference type="NCBI Taxonomy" id="91943"/>
    <lineage>
        <taxon>Eukaryota</taxon>
        <taxon>Fungi</taxon>
        <taxon>Dikarya</taxon>
        <taxon>Ascomycota</taxon>
        <taxon>Pezizomycotina</taxon>
        <taxon>Dothideomycetes</taxon>
        <taxon>Dothideomycetidae</taxon>
        <taxon>Mycosphaerellales</taxon>
        <taxon>Teratosphaeriaceae</taxon>
        <taxon>Hortaea</taxon>
    </lineage>
</organism>
<protein>
    <recommendedName>
        <fullName evidence="4">Transcription factor domain-containing protein</fullName>
    </recommendedName>
</protein>
<evidence type="ECO:0008006" key="4">
    <source>
        <dbReference type="Google" id="ProtNLM"/>
    </source>
</evidence>
<evidence type="ECO:0000256" key="1">
    <source>
        <dbReference type="SAM" id="MobiDB-lite"/>
    </source>
</evidence>
<feature type="region of interest" description="Disordered" evidence="1">
    <location>
        <begin position="1"/>
        <end position="38"/>
    </location>
</feature>
<proteinExistence type="predicted"/>
<reference evidence="2 3" key="1">
    <citation type="journal article" date="2018" name="BMC Genomics">
        <title>Genomic evidence for intraspecific hybridization in a clonal and extremely halotolerant yeast.</title>
        <authorList>
            <person name="Gostincar C."/>
            <person name="Stajich J.E."/>
            <person name="Zupancic J."/>
            <person name="Zalar P."/>
            <person name="Gunde-Cimerman N."/>
        </authorList>
    </citation>
    <scope>NUCLEOTIDE SEQUENCE [LARGE SCALE GENOMIC DNA]</scope>
    <source>
        <strain evidence="2 3">EXF-562</strain>
    </source>
</reference>